<dbReference type="GO" id="GO:0046486">
    <property type="term" value="P:glycerolipid metabolic process"/>
    <property type="evidence" value="ECO:0007669"/>
    <property type="project" value="UniProtKB-ARBA"/>
</dbReference>
<name>A0A9P8FV51_AURME</name>
<keyword evidence="9" id="KW-1185">Reference proteome</keyword>
<evidence type="ECO:0000313" key="9">
    <source>
        <dbReference type="Proteomes" id="UP000729357"/>
    </source>
</evidence>
<keyword evidence="6" id="KW-0812">Transmembrane</keyword>
<dbReference type="Pfam" id="PF01734">
    <property type="entry name" value="Patatin"/>
    <property type="match status" value="1"/>
</dbReference>
<evidence type="ECO:0000256" key="4">
    <source>
        <dbReference type="PROSITE-ProRule" id="PRU01161"/>
    </source>
</evidence>
<feature type="active site" description="Proton acceptor" evidence="4">
    <location>
        <position position="251"/>
    </location>
</feature>
<organism evidence="8 9">
    <name type="scientific">Aureobasidium melanogenum</name>
    <name type="common">Aureobasidium pullulans var. melanogenum</name>
    <dbReference type="NCBI Taxonomy" id="46634"/>
    <lineage>
        <taxon>Eukaryota</taxon>
        <taxon>Fungi</taxon>
        <taxon>Dikarya</taxon>
        <taxon>Ascomycota</taxon>
        <taxon>Pezizomycotina</taxon>
        <taxon>Dothideomycetes</taxon>
        <taxon>Dothideomycetidae</taxon>
        <taxon>Dothideales</taxon>
        <taxon>Saccotheciaceae</taxon>
        <taxon>Aureobasidium</taxon>
    </lineage>
</organism>
<dbReference type="GO" id="GO:0016042">
    <property type="term" value="P:lipid catabolic process"/>
    <property type="evidence" value="ECO:0007669"/>
    <property type="project" value="UniProtKB-UniRule"/>
</dbReference>
<feature type="non-terminal residue" evidence="8">
    <location>
        <position position="516"/>
    </location>
</feature>
<feature type="compositionally biased region" description="Polar residues" evidence="5">
    <location>
        <begin position="439"/>
        <end position="448"/>
    </location>
</feature>
<proteinExistence type="predicted"/>
<reference evidence="8" key="2">
    <citation type="submission" date="2021-08" db="EMBL/GenBank/DDBJ databases">
        <authorList>
            <person name="Gostincar C."/>
            <person name="Sun X."/>
            <person name="Song Z."/>
            <person name="Gunde-Cimerman N."/>
        </authorList>
    </citation>
    <scope>NUCLEOTIDE SEQUENCE</scope>
    <source>
        <strain evidence="8">EXF-9298</strain>
    </source>
</reference>
<feature type="short sequence motif" description="GXSXG" evidence="4">
    <location>
        <begin position="75"/>
        <end position="79"/>
    </location>
</feature>
<keyword evidence="6" id="KW-1133">Transmembrane helix</keyword>
<feature type="region of interest" description="Disordered" evidence="5">
    <location>
        <begin position="431"/>
        <end position="516"/>
    </location>
</feature>
<dbReference type="GO" id="GO:0019369">
    <property type="term" value="P:arachidonate metabolic process"/>
    <property type="evidence" value="ECO:0007669"/>
    <property type="project" value="TreeGrafter"/>
</dbReference>
<feature type="short sequence motif" description="DGA/G" evidence="4">
    <location>
        <begin position="251"/>
        <end position="253"/>
    </location>
</feature>
<dbReference type="Gene3D" id="3.40.1090.10">
    <property type="entry name" value="Cytosolic phospholipase A2 catalytic domain"/>
    <property type="match status" value="1"/>
</dbReference>
<evidence type="ECO:0000256" key="5">
    <source>
        <dbReference type="SAM" id="MobiDB-lite"/>
    </source>
</evidence>
<keyword evidence="6" id="KW-0472">Membrane</keyword>
<evidence type="ECO:0000313" key="8">
    <source>
        <dbReference type="EMBL" id="KAG9983934.1"/>
    </source>
</evidence>
<keyword evidence="1 4" id="KW-0378">Hydrolase</keyword>
<dbReference type="PANTHER" id="PTHR24185:SF1">
    <property type="entry name" value="CALCIUM-INDEPENDENT PHOSPHOLIPASE A2-GAMMA"/>
    <property type="match status" value="1"/>
</dbReference>
<dbReference type="GO" id="GO:0047499">
    <property type="term" value="F:calcium-independent phospholipase A2 activity"/>
    <property type="evidence" value="ECO:0007669"/>
    <property type="project" value="TreeGrafter"/>
</dbReference>
<dbReference type="AlphaFoldDB" id="A0A9P8FV51"/>
<evidence type="ECO:0000256" key="3">
    <source>
        <dbReference type="ARBA" id="ARBA00023098"/>
    </source>
</evidence>
<feature type="compositionally biased region" description="Polar residues" evidence="5">
    <location>
        <begin position="489"/>
        <end position="502"/>
    </location>
</feature>
<accession>A0A9P8FV51</accession>
<dbReference type="Proteomes" id="UP000729357">
    <property type="component" value="Unassembled WGS sequence"/>
</dbReference>
<reference evidence="8" key="1">
    <citation type="journal article" date="2021" name="J Fungi (Basel)">
        <title>Virulence traits and population genomics of the black yeast Aureobasidium melanogenum.</title>
        <authorList>
            <person name="Cernosa A."/>
            <person name="Sun X."/>
            <person name="Gostincar C."/>
            <person name="Fang C."/>
            <person name="Gunde-Cimerman N."/>
            <person name="Song Z."/>
        </authorList>
    </citation>
    <scope>NUCLEOTIDE SEQUENCE</scope>
    <source>
        <strain evidence="8">EXF-9298</strain>
    </source>
</reference>
<feature type="short sequence motif" description="GXGXXG" evidence="4">
    <location>
        <begin position="18"/>
        <end position="23"/>
    </location>
</feature>
<sequence>MPTTQERISSDIRVLPDGGGMRGLASLCIVRELLVMIRQKEQERDEIMNGSNGEASTANMRELPLACHYFSFMFGTSTGGIIAIMLGRLRMDIEKCIEVYQDLGTQIFAKKQPFYFLGQDKYDYKKLEKFIKETARHQSRLPTRQDDQDGPWMHDPGVLNKNEWSEGDRIRNRFVPCRVGVLAVQSHTHQKIHMFRSYYNGTPPNTDQDRSRLRVSLNDQKNERIFEVVRATSAAPYYFRSMKVSGLKYLDGGLIANNPSNYAWTEANLLHGDHPSGPCPSGESEGGVRFLVSIGTGKRAEEQIKSGKIRKALSIINKGVQSLTDPEADHLLMKAKIANNDIYYRFNVETGLEDMKLDDCRIGQSGHNITFHKIQDAVLRYLRDGTVRRRLGDLAEQLVNNRRQKCRQQDQGYHNLCTPGPLQNKFDTRFDNGDGNGNVFNSAANTARSRAGSAHRPANDAHEQHTPVPDMSTSASMSELDPQSPPQSPNIRNDTPAMQQRGFSIIGPPKPESPSS</sequence>
<dbReference type="SUPFAM" id="SSF52151">
    <property type="entry name" value="FabD/lysophospholipase-like"/>
    <property type="match status" value="1"/>
</dbReference>
<feature type="transmembrane region" description="Helical" evidence="6">
    <location>
        <begin position="69"/>
        <end position="87"/>
    </location>
</feature>
<comment type="caution">
    <text evidence="8">The sequence shown here is derived from an EMBL/GenBank/DDBJ whole genome shotgun (WGS) entry which is preliminary data.</text>
</comment>
<dbReference type="PROSITE" id="PS51635">
    <property type="entry name" value="PNPLA"/>
    <property type="match status" value="1"/>
</dbReference>
<dbReference type="InterPro" id="IPR002641">
    <property type="entry name" value="PNPLA_dom"/>
</dbReference>
<evidence type="ECO:0000256" key="1">
    <source>
        <dbReference type="ARBA" id="ARBA00022801"/>
    </source>
</evidence>
<evidence type="ECO:0000256" key="6">
    <source>
        <dbReference type="SAM" id="Phobius"/>
    </source>
</evidence>
<keyword evidence="2 4" id="KW-0442">Lipid degradation</keyword>
<feature type="active site" description="Nucleophile" evidence="4">
    <location>
        <position position="77"/>
    </location>
</feature>
<keyword evidence="3 4" id="KW-0443">Lipid metabolism</keyword>
<gene>
    <name evidence="8" type="ORF">KCU98_g5762</name>
</gene>
<dbReference type="PANTHER" id="PTHR24185">
    <property type="entry name" value="CALCIUM-INDEPENDENT PHOSPHOLIPASE A2-GAMMA"/>
    <property type="match status" value="1"/>
</dbReference>
<dbReference type="GO" id="GO:0016020">
    <property type="term" value="C:membrane"/>
    <property type="evidence" value="ECO:0007669"/>
    <property type="project" value="TreeGrafter"/>
</dbReference>
<dbReference type="EMBL" id="JAHFXS010000547">
    <property type="protein sequence ID" value="KAG9983934.1"/>
    <property type="molecule type" value="Genomic_DNA"/>
</dbReference>
<protein>
    <submittedName>
        <fullName evidence="8">FabD/lysophospholipase-like protein</fullName>
    </submittedName>
</protein>
<dbReference type="InterPro" id="IPR016035">
    <property type="entry name" value="Acyl_Trfase/lysoPLipase"/>
</dbReference>
<feature type="domain" description="PNPLA" evidence="7">
    <location>
        <begin position="14"/>
        <end position="264"/>
    </location>
</feature>
<evidence type="ECO:0000256" key="2">
    <source>
        <dbReference type="ARBA" id="ARBA00022963"/>
    </source>
</evidence>
<evidence type="ECO:0000259" key="7">
    <source>
        <dbReference type="PROSITE" id="PS51635"/>
    </source>
</evidence>